<comment type="caution">
    <text evidence="2">The sequence shown here is derived from an EMBL/GenBank/DDBJ whole genome shotgun (WGS) entry which is preliminary data.</text>
</comment>
<gene>
    <name evidence="2" type="ORF">GCM10022416_19240</name>
</gene>
<sequence>MYKCMDVAAPSEPLACGVNGAATQGGRLAAGARQPGAPAAGPDDAAQLPARIIVRGAAPVETDWRGLCGLIVRVGHPDMPRASHPPGVRGTRVVSHCDALPAPTARPPDNTPTRNDPGPLRHQRGVPGPRRTTEVRLCTIVRISPTRTTLSPRSVGSWPCAG</sequence>
<dbReference type="Proteomes" id="UP001500266">
    <property type="component" value="Unassembled WGS sequence"/>
</dbReference>
<organism evidence="2 3">
    <name type="scientific">Actinomadura keratinilytica</name>
    <dbReference type="NCBI Taxonomy" id="547461"/>
    <lineage>
        <taxon>Bacteria</taxon>
        <taxon>Bacillati</taxon>
        <taxon>Actinomycetota</taxon>
        <taxon>Actinomycetes</taxon>
        <taxon>Streptosporangiales</taxon>
        <taxon>Thermomonosporaceae</taxon>
        <taxon>Actinomadura</taxon>
    </lineage>
</organism>
<evidence type="ECO:0000313" key="3">
    <source>
        <dbReference type="Proteomes" id="UP001500266"/>
    </source>
</evidence>
<dbReference type="EMBL" id="BAABDO010000019">
    <property type="protein sequence ID" value="GAA4136008.1"/>
    <property type="molecule type" value="Genomic_DNA"/>
</dbReference>
<keyword evidence="3" id="KW-1185">Reference proteome</keyword>
<evidence type="ECO:0000256" key="1">
    <source>
        <dbReference type="SAM" id="MobiDB-lite"/>
    </source>
</evidence>
<proteinExistence type="predicted"/>
<accession>A0ABP7YGP1</accession>
<name>A0ABP7YGP1_9ACTN</name>
<protein>
    <submittedName>
        <fullName evidence="2">Uncharacterized protein</fullName>
    </submittedName>
</protein>
<feature type="region of interest" description="Disordered" evidence="1">
    <location>
        <begin position="99"/>
        <end position="132"/>
    </location>
</feature>
<evidence type="ECO:0000313" key="2">
    <source>
        <dbReference type="EMBL" id="GAA4136008.1"/>
    </source>
</evidence>
<reference evidence="3" key="1">
    <citation type="journal article" date="2019" name="Int. J. Syst. Evol. Microbiol.">
        <title>The Global Catalogue of Microorganisms (GCM) 10K type strain sequencing project: providing services to taxonomists for standard genome sequencing and annotation.</title>
        <authorList>
            <consortium name="The Broad Institute Genomics Platform"/>
            <consortium name="The Broad Institute Genome Sequencing Center for Infectious Disease"/>
            <person name="Wu L."/>
            <person name="Ma J."/>
        </authorList>
    </citation>
    <scope>NUCLEOTIDE SEQUENCE [LARGE SCALE GENOMIC DNA]</scope>
    <source>
        <strain evidence="3">JCM 17316</strain>
    </source>
</reference>